<dbReference type="SUPFAM" id="SSF50104">
    <property type="entry name" value="Translation proteins SH3-like domain"/>
    <property type="match status" value="1"/>
</dbReference>
<name>A0A2H9N1D1_9BACT</name>
<evidence type="ECO:0000256" key="5">
    <source>
        <dbReference type="ARBA" id="ARBA00035459"/>
    </source>
</evidence>
<dbReference type="Gene3D" id="2.30.30.30">
    <property type="match status" value="1"/>
</dbReference>
<dbReference type="SMART" id="SM01383">
    <property type="entry name" value="Ribosomal_L2"/>
    <property type="match status" value="1"/>
</dbReference>
<dbReference type="Gene3D" id="4.10.950.10">
    <property type="entry name" value="Ribosomal protein L2, domain 3"/>
    <property type="match status" value="1"/>
</dbReference>
<feature type="domain" description="Large ribosomal subunit protein uL2 C-terminal" evidence="7">
    <location>
        <begin position="112"/>
        <end position="241"/>
    </location>
</feature>
<sequence length="265" mass="29829">MKKTFLTKKEPERRLLLAFKKKAGRQVSGRITIRHRGGGVKRLYRLLDFGQEKLGMPGIVIALEYDPYRTAFIALVEYQDAKPPATREKRYILAPKDLKVGDEITCAEKAEIKIGNRMKLKNIPVGTQVYNIELEPGKGGKLSRGAGTSAKVLAQEESFTHLEMPSGEIRKVSQKCFASIGQVSHPEKRFEIIGKAGRRRLKGWRPAVRGTAMNPPDHPHGGGGGKTPIGLRYPKTPWGKPARGVRTRKRKKWTAKYIIKRRQKK</sequence>
<evidence type="ECO:0000313" key="10">
    <source>
        <dbReference type="Proteomes" id="UP000236840"/>
    </source>
</evidence>
<protein>
    <recommendedName>
        <fullName evidence="4">Large ribosomal subunit protein uL2</fullName>
    </recommendedName>
    <alternativeName>
        <fullName evidence="5">50S ribosomal protein L2</fullName>
    </alternativeName>
</protein>
<evidence type="ECO:0000256" key="4">
    <source>
        <dbReference type="ARBA" id="ARBA00035242"/>
    </source>
</evidence>
<gene>
    <name evidence="9" type="ORF">COZ90_01070</name>
</gene>
<dbReference type="PANTHER" id="PTHR13691:SF5">
    <property type="entry name" value="LARGE RIBOSOMAL SUBUNIT PROTEIN UL2M"/>
    <property type="match status" value="1"/>
</dbReference>
<dbReference type="InterPro" id="IPR002171">
    <property type="entry name" value="Ribosomal_uL2"/>
</dbReference>
<dbReference type="Pfam" id="PF03947">
    <property type="entry name" value="Ribosomal_L2_C"/>
    <property type="match status" value="1"/>
</dbReference>
<dbReference type="NCBIfam" id="TIGR01171">
    <property type="entry name" value="rplB_bact"/>
    <property type="match status" value="1"/>
</dbReference>
<keyword evidence="2 9" id="KW-0689">Ribosomal protein</keyword>
<feature type="compositionally biased region" description="Basic residues" evidence="6">
    <location>
        <begin position="243"/>
        <end position="252"/>
    </location>
</feature>
<dbReference type="SMART" id="SM01382">
    <property type="entry name" value="Ribosomal_L2_C"/>
    <property type="match status" value="1"/>
</dbReference>
<dbReference type="InterPro" id="IPR022666">
    <property type="entry name" value="Ribosomal_uL2_RNA-bd_dom"/>
</dbReference>
<dbReference type="PIRSF" id="PIRSF002158">
    <property type="entry name" value="Ribosomal_L2"/>
    <property type="match status" value="1"/>
</dbReference>
<evidence type="ECO:0000256" key="6">
    <source>
        <dbReference type="SAM" id="MobiDB-lite"/>
    </source>
</evidence>
<dbReference type="Proteomes" id="UP000236840">
    <property type="component" value="Unassembled WGS sequence"/>
</dbReference>
<reference evidence="10" key="1">
    <citation type="submission" date="2017-09" db="EMBL/GenBank/DDBJ databases">
        <title>Depth-based differentiation of microbial function through sediment-hosted aquifers and enrichment of novel symbionts in the deep terrestrial subsurface.</title>
        <authorList>
            <person name="Probst A.J."/>
            <person name="Ladd B."/>
            <person name="Jarett J.K."/>
            <person name="Geller-Mcgrath D.E."/>
            <person name="Sieber C.M.K."/>
            <person name="Emerson J.B."/>
            <person name="Anantharaman K."/>
            <person name="Thomas B.C."/>
            <person name="Malmstrom R."/>
            <person name="Stieglmeier M."/>
            <person name="Klingl A."/>
            <person name="Woyke T."/>
            <person name="Ryan C.M."/>
            <person name="Banfield J.F."/>
        </authorList>
    </citation>
    <scope>NUCLEOTIDE SEQUENCE [LARGE SCALE GENOMIC DNA]</scope>
</reference>
<comment type="caution">
    <text evidence="9">The sequence shown here is derived from an EMBL/GenBank/DDBJ whole genome shotgun (WGS) entry which is preliminary data.</text>
</comment>
<dbReference type="GO" id="GO:0003723">
    <property type="term" value="F:RNA binding"/>
    <property type="evidence" value="ECO:0007669"/>
    <property type="project" value="InterPro"/>
</dbReference>
<dbReference type="SUPFAM" id="SSF50249">
    <property type="entry name" value="Nucleic acid-binding proteins"/>
    <property type="match status" value="1"/>
</dbReference>
<dbReference type="AlphaFoldDB" id="A0A2H9N1D1"/>
<dbReference type="PROSITE" id="PS00467">
    <property type="entry name" value="RIBOSOMAL_L2"/>
    <property type="match status" value="1"/>
</dbReference>
<organism evidence="9 10">
    <name type="scientific">Candidatus Nealsonbacteria bacterium CG_4_8_14_3_um_filter_37_36</name>
    <dbReference type="NCBI Taxonomy" id="1974688"/>
    <lineage>
        <taxon>Bacteria</taxon>
        <taxon>Candidatus Nealsoniibacteriota</taxon>
    </lineage>
</organism>
<dbReference type="GO" id="GO:0015934">
    <property type="term" value="C:large ribosomal subunit"/>
    <property type="evidence" value="ECO:0007669"/>
    <property type="project" value="InterPro"/>
</dbReference>
<dbReference type="InterPro" id="IPR012340">
    <property type="entry name" value="NA-bd_OB-fold"/>
</dbReference>
<dbReference type="InterPro" id="IPR014722">
    <property type="entry name" value="Rib_uL2_dom2"/>
</dbReference>
<dbReference type="InterPro" id="IPR022671">
    <property type="entry name" value="Ribosomal_uL2_CS"/>
</dbReference>
<dbReference type="InterPro" id="IPR022669">
    <property type="entry name" value="Ribosomal_uL2_C"/>
</dbReference>
<dbReference type="FunFam" id="2.30.30.30:FF:000001">
    <property type="entry name" value="50S ribosomal protein L2"/>
    <property type="match status" value="1"/>
</dbReference>
<evidence type="ECO:0000256" key="1">
    <source>
        <dbReference type="ARBA" id="ARBA00005636"/>
    </source>
</evidence>
<keyword evidence="3" id="KW-0687">Ribonucleoprotein</keyword>
<dbReference type="InterPro" id="IPR008991">
    <property type="entry name" value="Translation_prot_SH3-like_sf"/>
</dbReference>
<accession>A0A2H9N1D1</accession>
<dbReference type="InterPro" id="IPR005880">
    <property type="entry name" value="Ribosomal_uL2_bac/org-type"/>
</dbReference>
<dbReference type="Pfam" id="PF00181">
    <property type="entry name" value="Ribosomal_L2_N"/>
    <property type="match status" value="1"/>
</dbReference>
<evidence type="ECO:0000313" key="9">
    <source>
        <dbReference type="EMBL" id="PIW91359.1"/>
    </source>
</evidence>
<evidence type="ECO:0000259" key="7">
    <source>
        <dbReference type="SMART" id="SM01382"/>
    </source>
</evidence>
<dbReference type="FunFam" id="4.10.950.10:FF:000001">
    <property type="entry name" value="50S ribosomal protein L2"/>
    <property type="match status" value="1"/>
</dbReference>
<proteinExistence type="inferred from homology"/>
<evidence type="ECO:0000259" key="8">
    <source>
        <dbReference type="SMART" id="SM01383"/>
    </source>
</evidence>
<dbReference type="PANTHER" id="PTHR13691">
    <property type="entry name" value="RIBOSOMAL PROTEIN L2"/>
    <property type="match status" value="1"/>
</dbReference>
<evidence type="ECO:0000256" key="2">
    <source>
        <dbReference type="ARBA" id="ARBA00022980"/>
    </source>
</evidence>
<comment type="similarity">
    <text evidence="1">Belongs to the universal ribosomal protein uL2 family.</text>
</comment>
<feature type="region of interest" description="Disordered" evidence="6">
    <location>
        <begin position="209"/>
        <end position="252"/>
    </location>
</feature>
<dbReference type="GO" id="GO:0003735">
    <property type="term" value="F:structural constituent of ribosome"/>
    <property type="evidence" value="ECO:0007669"/>
    <property type="project" value="InterPro"/>
</dbReference>
<dbReference type="Gene3D" id="2.40.50.140">
    <property type="entry name" value="Nucleic acid-binding proteins"/>
    <property type="match status" value="1"/>
</dbReference>
<dbReference type="EMBL" id="PFHJ01000025">
    <property type="protein sequence ID" value="PIW91359.1"/>
    <property type="molecule type" value="Genomic_DNA"/>
</dbReference>
<dbReference type="InterPro" id="IPR014726">
    <property type="entry name" value="Ribosomal_uL2_dom3"/>
</dbReference>
<dbReference type="GO" id="GO:0002181">
    <property type="term" value="P:cytoplasmic translation"/>
    <property type="evidence" value="ECO:0007669"/>
    <property type="project" value="TreeGrafter"/>
</dbReference>
<dbReference type="GO" id="GO:0016740">
    <property type="term" value="F:transferase activity"/>
    <property type="evidence" value="ECO:0007669"/>
    <property type="project" value="InterPro"/>
</dbReference>
<feature type="domain" description="Large ribosomal subunit protein uL2 RNA-binding" evidence="8">
    <location>
        <begin position="24"/>
        <end position="106"/>
    </location>
</feature>
<evidence type="ECO:0000256" key="3">
    <source>
        <dbReference type="ARBA" id="ARBA00023274"/>
    </source>
</evidence>